<evidence type="ECO:0000259" key="1">
    <source>
        <dbReference type="Pfam" id="PF01796"/>
    </source>
</evidence>
<dbReference type="Pfam" id="PF01796">
    <property type="entry name" value="OB_ChsH2_C"/>
    <property type="match status" value="1"/>
</dbReference>
<dbReference type="InterPro" id="IPR012340">
    <property type="entry name" value="NA-bd_OB-fold"/>
</dbReference>
<dbReference type="Proteomes" id="UP000233766">
    <property type="component" value="Unassembled WGS sequence"/>
</dbReference>
<dbReference type="RefSeq" id="WP_101467698.1">
    <property type="nucleotide sequence ID" value="NZ_PJMW01000002.1"/>
</dbReference>
<dbReference type="SUPFAM" id="SSF50249">
    <property type="entry name" value="Nucleic acid-binding proteins"/>
    <property type="match status" value="1"/>
</dbReference>
<proteinExistence type="predicted"/>
<evidence type="ECO:0000313" key="3">
    <source>
        <dbReference type="Proteomes" id="UP000233766"/>
    </source>
</evidence>
<dbReference type="InterPro" id="IPR052513">
    <property type="entry name" value="Thioester_dehydratase-like"/>
</dbReference>
<reference evidence="2 3" key="1">
    <citation type="submission" date="2017-12" db="EMBL/GenBank/DDBJ databases">
        <title>Sequencing the genomes of 1000 Actinobacteria strains.</title>
        <authorList>
            <person name="Klenk H.-P."/>
        </authorList>
    </citation>
    <scope>NUCLEOTIDE SEQUENCE [LARGE SCALE GENOMIC DNA]</scope>
    <source>
        <strain evidence="2 3">DSM 44489</strain>
    </source>
</reference>
<accession>A0A2N3VKE6</accession>
<dbReference type="AlphaFoldDB" id="A0A2N3VKE6"/>
<dbReference type="PANTHER" id="PTHR34075">
    <property type="entry name" value="BLR3430 PROTEIN"/>
    <property type="match status" value="1"/>
</dbReference>
<dbReference type="InterPro" id="IPR002878">
    <property type="entry name" value="ChsH2_C"/>
</dbReference>
<sequence length="264" mass="29193">MYGHPLRTNPIHRDHGETVLWIRRCRECRALFAPQTSVCPTCTSAELAWMPSSGLGSIVSWRLEHHSVGDNPAEVMPRTIAVVELDDGPWIFTTIDGEVPPPARGSVRVRFLPHVPADGFPVFTVCHAATETTERGQRAAQCANAPTDLVPSLPSALHYDSVWIRAALQQCEVLARADSIDSTSRSVIAFAIRWAPFGGAGARELLVAFGVTRRRFLQKVEDALRPRRADTVTIRGLKRQLQVSLTQAWHSALPPSMPQSVPWR</sequence>
<gene>
    <name evidence="2" type="ORF">ATK86_6564</name>
</gene>
<dbReference type="OrthoDB" id="4474766at2"/>
<comment type="caution">
    <text evidence="2">The sequence shown here is derived from an EMBL/GenBank/DDBJ whole genome shotgun (WGS) entry which is preliminary data.</text>
</comment>
<dbReference type="EMBL" id="PJMW01000002">
    <property type="protein sequence ID" value="PKV82080.1"/>
    <property type="molecule type" value="Genomic_DNA"/>
</dbReference>
<dbReference type="PANTHER" id="PTHR34075:SF5">
    <property type="entry name" value="BLR3430 PROTEIN"/>
    <property type="match status" value="1"/>
</dbReference>
<name>A0A2N3VKE6_9NOCA</name>
<protein>
    <submittedName>
        <fullName evidence="2">Putative OB-fold protein</fullName>
    </submittedName>
</protein>
<organism evidence="2 3">
    <name type="scientific">Nocardia fluminea</name>
    <dbReference type="NCBI Taxonomy" id="134984"/>
    <lineage>
        <taxon>Bacteria</taxon>
        <taxon>Bacillati</taxon>
        <taxon>Actinomycetota</taxon>
        <taxon>Actinomycetes</taxon>
        <taxon>Mycobacteriales</taxon>
        <taxon>Nocardiaceae</taxon>
        <taxon>Nocardia</taxon>
    </lineage>
</organism>
<evidence type="ECO:0000313" key="2">
    <source>
        <dbReference type="EMBL" id="PKV82080.1"/>
    </source>
</evidence>
<keyword evidence="3" id="KW-1185">Reference proteome</keyword>
<feature type="domain" description="ChsH2 C-terminal OB-fold" evidence="1">
    <location>
        <begin position="49"/>
        <end position="104"/>
    </location>
</feature>